<dbReference type="AlphaFoldDB" id="A0A0A9GC48"/>
<dbReference type="EMBL" id="GBRH01175266">
    <property type="protein sequence ID" value="JAE22630.1"/>
    <property type="molecule type" value="Transcribed_RNA"/>
</dbReference>
<name>A0A0A9GC48_ARUDO</name>
<accession>A0A0A9GC48</accession>
<protein>
    <submittedName>
        <fullName evidence="1">Uncharacterized protein</fullName>
    </submittedName>
</protein>
<reference evidence="1" key="1">
    <citation type="submission" date="2014-09" db="EMBL/GenBank/DDBJ databases">
        <authorList>
            <person name="Magalhaes I.L.F."/>
            <person name="Oliveira U."/>
            <person name="Santos F.R."/>
            <person name="Vidigal T.H.D.A."/>
            <person name="Brescovit A.D."/>
            <person name="Santos A.J."/>
        </authorList>
    </citation>
    <scope>NUCLEOTIDE SEQUENCE</scope>
    <source>
        <tissue evidence="1">Shoot tissue taken approximately 20 cm above the soil surface</tissue>
    </source>
</reference>
<evidence type="ECO:0000313" key="1">
    <source>
        <dbReference type="EMBL" id="JAE22630.1"/>
    </source>
</evidence>
<organism evidence="1">
    <name type="scientific">Arundo donax</name>
    <name type="common">Giant reed</name>
    <name type="synonym">Donax arundinaceus</name>
    <dbReference type="NCBI Taxonomy" id="35708"/>
    <lineage>
        <taxon>Eukaryota</taxon>
        <taxon>Viridiplantae</taxon>
        <taxon>Streptophyta</taxon>
        <taxon>Embryophyta</taxon>
        <taxon>Tracheophyta</taxon>
        <taxon>Spermatophyta</taxon>
        <taxon>Magnoliopsida</taxon>
        <taxon>Liliopsida</taxon>
        <taxon>Poales</taxon>
        <taxon>Poaceae</taxon>
        <taxon>PACMAD clade</taxon>
        <taxon>Arundinoideae</taxon>
        <taxon>Arundineae</taxon>
        <taxon>Arundo</taxon>
    </lineage>
</organism>
<sequence>MSSSTTTISFGNPQASNITWGFLHSSTSLASSTKRKKKAQSTAAEETGRRICSHHVKVL</sequence>
<proteinExistence type="predicted"/>
<reference evidence="1" key="2">
    <citation type="journal article" date="2015" name="Data Brief">
        <title>Shoot transcriptome of the giant reed, Arundo donax.</title>
        <authorList>
            <person name="Barrero R.A."/>
            <person name="Guerrero F.D."/>
            <person name="Moolhuijzen P."/>
            <person name="Goolsby J.A."/>
            <person name="Tidwell J."/>
            <person name="Bellgard S.E."/>
            <person name="Bellgard M.I."/>
        </authorList>
    </citation>
    <scope>NUCLEOTIDE SEQUENCE</scope>
    <source>
        <tissue evidence="1">Shoot tissue taken approximately 20 cm above the soil surface</tissue>
    </source>
</reference>